<reference evidence="1" key="2">
    <citation type="submission" date="2020-09" db="EMBL/GenBank/DDBJ databases">
        <authorList>
            <person name="Sun Q."/>
            <person name="Zhou Y."/>
        </authorList>
    </citation>
    <scope>NUCLEOTIDE SEQUENCE</scope>
    <source>
        <strain evidence="1">CGMCC 1.15254</strain>
    </source>
</reference>
<keyword evidence="2" id="KW-1185">Reference proteome</keyword>
<evidence type="ECO:0000313" key="1">
    <source>
        <dbReference type="EMBL" id="GGF74006.1"/>
    </source>
</evidence>
<gene>
    <name evidence="1" type="ORF">GCM10011332_30080</name>
</gene>
<sequence>MDVVVDGKTYAVNIPQTGLRNMGQGKSQGTDFAAMLEEQNQVKNQIMDKGFGKYVSDMQQEKLEEKIREKVLAAMGLTEEQFNQLPAEQRAAIEQAIQETIQKEMMARAEENAKGKSNQAVSVPLIAMK</sequence>
<accession>A0A917C8Q5</accession>
<dbReference type="Proteomes" id="UP000632498">
    <property type="component" value="Unassembled WGS sequence"/>
</dbReference>
<dbReference type="AlphaFoldDB" id="A0A917C8Q5"/>
<comment type="caution">
    <text evidence="1">The sequence shown here is derived from an EMBL/GenBank/DDBJ whole genome shotgun (WGS) entry which is preliminary data.</text>
</comment>
<proteinExistence type="predicted"/>
<dbReference type="EMBL" id="BMHV01000030">
    <property type="protein sequence ID" value="GGF74006.1"/>
    <property type="molecule type" value="Genomic_DNA"/>
</dbReference>
<dbReference type="RefSeq" id="WP_188666727.1">
    <property type="nucleotide sequence ID" value="NZ_BMHV01000030.1"/>
</dbReference>
<evidence type="ECO:0000313" key="2">
    <source>
        <dbReference type="Proteomes" id="UP000632498"/>
    </source>
</evidence>
<organism evidence="1 2">
    <name type="scientific">Terasakiella brassicae</name>
    <dbReference type="NCBI Taxonomy" id="1634917"/>
    <lineage>
        <taxon>Bacteria</taxon>
        <taxon>Pseudomonadati</taxon>
        <taxon>Pseudomonadota</taxon>
        <taxon>Alphaproteobacteria</taxon>
        <taxon>Rhodospirillales</taxon>
        <taxon>Terasakiellaceae</taxon>
        <taxon>Terasakiella</taxon>
    </lineage>
</organism>
<protein>
    <submittedName>
        <fullName evidence="1">Uncharacterized protein</fullName>
    </submittedName>
</protein>
<reference evidence="1" key="1">
    <citation type="journal article" date="2014" name="Int. J. Syst. Evol. Microbiol.">
        <title>Complete genome sequence of Corynebacterium casei LMG S-19264T (=DSM 44701T), isolated from a smear-ripened cheese.</title>
        <authorList>
            <consortium name="US DOE Joint Genome Institute (JGI-PGF)"/>
            <person name="Walter F."/>
            <person name="Albersmeier A."/>
            <person name="Kalinowski J."/>
            <person name="Ruckert C."/>
        </authorList>
    </citation>
    <scope>NUCLEOTIDE SEQUENCE</scope>
    <source>
        <strain evidence="1">CGMCC 1.15254</strain>
    </source>
</reference>
<name>A0A917C8Q5_9PROT</name>